<organism evidence="1 2">
    <name type="scientific">Lithospermum erythrorhizon</name>
    <name type="common">Purple gromwell</name>
    <name type="synonym">Lithospermum officinale var. erythrorhizon</name>
    <dbReference type="NCBI Taxonomy" id="34254"/>
    <lineage>
        <taxon>Eukaryota</taxon>
        <taxon>Viridiplantae</taxon>
        <taxon>Streptophyta</taxon>
        <taxon>Embryophyta</taxon>
        <taxon>Tracheophyta</taxon>
        <taxon>Spermatophyta</taxon>
        <taxon>Magnoliopsida</taxon>
        <taxon>eudicotyledons</taxon>
        <taxon>Gunneridae</taxon>
        <taxon>Pentapetalae</taxon>
        <taxon>asterids</taxon>
        <taxon>lamiids</taxon>
        <taxon>Boraginales</taxon>
        <taxon>Boraginaceae</taxon>
        <taxon>Boraginoideae</taxon>
        <taxon>Lithospermeae</taxon>
        <taxon>Lithospermum</taxon>
    </lineage>
</organism>
<sequence length="121" mass="13748">MGGGGEVLEVLEKILKDGDKNSKFFHVSAIIRRRKNMLMGIEEKVGEWKVGTAEVEEVVLDYFGDMFKANDNCDPDVTMDTVDRKVTEEMNSRLTKKVTSEEVKRAVFEMSADNLLAYYLC</sequence>
<reference evidence="1 2" key="1">
    <citation type="submission" date="2024-01" db="EMBL/GenBank/DDBJ databases">
        <title>The complete chloroplast genome sequence of Lithospermum erythrorhizon: insights into the phylogenetic relationship among Boraginaceae species and the maternal lineages of purple gromwells.</title>
        <authorList>
            <person name="Okada T."/>
            <person name="Watanabe K."/>
        </authorList>
    </citation>
    <scope>NUCLEOTIDE SEQUENCE [LARGE SCALE GENOMIC DNA]</scope>
</reference>
<accession>A0AAV3NW56</accession>
<protein>
    <submittedName>
        <fullName evidence="1">Uncharacterized protein</fullName>
    </submittedName>
</protein>
<keyword evidence="2" id="KW-1185">Reference proteome</keyword>
<evidence type="ECO:0000313" key="2">
    <source>
        <dbReference type="Proteomes" id="UP001454036"/>
    </source>
</evidence>
<name>A0AAV3NW56_LITER</name>
<comment type="caution">
    <text evidence="1">The sequence shown here is derived from an EMBL/GenBank/DDBJ whole genome shotgun (WGS) entry which is preliminary data.</text>
</comment>
<evidence type="ECO:0000313" key="1">
    <source>
        <dbReference type="EMBL" id="GAA0143650.1"/>
    </source>
</evidence>
<dbReference type="Proteomes" id="UP001454036">
    <property type="component" value="Unassembled WGS sequence"/>
</dbReference>
<dbReference type="AlphaFoldDB" id="A0AAV3NW56"/>
<dbReference type="EMBL" id="BAABME010015921">
    <property type="protein sequence ID" value="GAA0143650.1"/>
    <property type="molecule type" value="Genomic_DNA"/>
</dbReference>
<proteinExistence type="predicted"/>
<gene>
    <name evidence="1" type="ORF">LIER_35780</name>
</gene>